<name>A0A564I9J0_9ENTR</name>
<sequence>MMKLKDKMTPAELAECLSLARQTINRWAREQKWRTEAIPGVKGGRARLIVIDKSVIDFLANIPALRHLTIDNQLAEQPVNYFVNDADTIWRQIVETLHLMTPTEQLHLRDLLAREGISGFLSRLGINDAENS</sequence>
<evidence type="ECO:0000313" key="2">
    <source>
        <dbReference type="EMBL" id="VUS54312.1"/>
    </source>
</evidence>
<dbReference type="RefSeq" id="WP_139536687.1">
    <property type="nucleotide sequence ID" value="NZ_CABEJC010000004.1"/>
</dbReference>
<dbReference type="SUPFAM" id="SSF46955">
    <property type="entry name" value="Putative DNA-binding domain"/>
    <property type="match status" value="1"/>
</dbReference>
<reference evidence="3 4" key="1">
    <citation type="submission" date="2019-07" db="EMBL/GenBank/DDBJ databases">
        <authorList>
            <person name="Brisse S."/>
            <person name="Rodrigues C."/>
            <person name="Thorpe H."/>
        </authorList>
    </citation>
    <scope>NUCLEOTIDE SEQUENCE [LARGE SCALE GENOMIC DNA]</scope>
    <source>
        <strain evidence="1">SB6408</strain>
        <strain evidence="2">SB6411</strain>
    </source>
</reference>
<dbReference type="AlphaFoldDB" id="A0A564I9J0"/>
<dbReference type="InterPro" id="IPR009061">
    <property type="entry name" value="DNA-bd_dom_put_sf"/>
</dbReference>
<dbReference type="InterPro" id="IPR010749">
    <property type="entry name" value="YfeC-like"/>
</dbReference>
<evidence type="ECO:0008006" key="5">
    <source>
        <dbReference type="Google" id="ProtNLM"/>
    </source>
</evidence>
<accession>A0A564I9J0</accession>
<dbReference type="Pfam" id="PF07037">
    <property type="entry name" value="YfeC-like"/>
    <property type="match status" value="1"/>
</dbReference>
<keyword evidence="3" id="KW-1185">Reference proteome</keyword>
<evidence type="ECO:0000313" key="3">
    <source>
        <dbReference type="Proteomes" id="UP000317652"/>
    </source>
</evidence>
<dbReference type="Proteomes" id="UP000318370">
    <property type="component" value="Unassembled WGS sequence"/>
</dbReference>
<dbReference type="EMBL" id="CABGHF010000003">
    <property type="protein sequence ID" value="VUS40977.1"/>
    <property type="molecule type" value="Genomic_DNA"/>
</dbReference>
<evidence type="ECO:0000313" key="1">
    <source>
        <dbReference type="EMBL" id="VUS40977.1"/>
    </source>
</evidence>
<evidence type="ECO:0000313" key="4">
    <source>
        <dbReference type="Proteomes" id="UP000318370"/>
    </source>
</evidence>
<dbReference type="EMBL" id="CABGGS010000023">
    <property type="protein sequence ID" value="VUS54312.1"/>
    <property type="molecule type" value="Genomic_DNA"/>
</dbReference>
<organism evidence="1 4">
    <name type="scientific">Klebsiella spallanzanii</name>
    <dbReference type="NCBI Taxonomy" id="2587528"/>
    <lineage>
        <taxon>Bacteria</taxon>
        <taxon>Pseudomonadati</taxon>
        <taxon>Pseudomonadota</taxon>
        <taxon>Gammaproteobacteria</taxon>
        <taxon>Enterobacterales</taxon>
        <taxon>Enterobacteriaceae</taxon>
        <taxon>Klebsiella/Raoultella group</taxon>
        <taxon>Klebsiella</taxon>
    </lineage>
</organism>
<gene>
    <name evidence="1" type="ORF">SB6408_03618</name>
    <name evidence="2" type="ORF">SB6411_01503</name>
</gene>
<dbReference type="Proteomes" id="UP000317652">
    <property type="component" value="Unassembled WGS sequence"/>
</dbReference>
<protein>
    <recommendedName>
        <fullName evidence="5">Negative regulator</fullName>
    </recommendedName>
</protein>
<proteinExistence type="predicted"/>